<keyword evidence="1" id="KW-1133">Transmembrane helix</keyword>
<gene>
    <name evidence="2" type="ORF">S06H3_08102</name>
</gene>
<organism evidence="2">
    <name type="scientific">marine sediment metagenome</name>
    <dbReference type="NCBI Taxonomy" id="412755"/>
    <lineage>
        <taxon>unclassified sequences</taxon>
        <taxon>metagenomes</taxon>
        <taxon>ecological metagenomes</taxon>
    </lineage>
</organism>
<protein>
    <submittedName>
        <fullName evidence="2">Uncharacterized protein</fullName>
    </submittedName>
</protein>
<feature type="transmembrane region" description="Helical" evidence="1">
    <location>
        <begin position="17"/>
        <end position="39"/>
    </location>
</feature>
<feature type="transmembrane region" description="Helical" evidence="1">
    <location>
        <begin position="59"/>
        <end position="84"/>
    </location>
</feature>
<evidence type="ECO:0000256" key="1">
    <source>
        <dbReference type="SAM" id="Phobius"/>
    </source>
</evidence>
<dbReference type="AlphaFoldDB" id="X1KHD2"/>
<accession>X1KHD2</accession>
<keyword evidence="1" id="KW-0812">Transmembrane</keyword>
<dbReference type="EMBL" id="BARV01003373">
    <property type="protein sequence ID" value="GAI06098.1"/>
    <property type="molecule type" value="Genomic_DNA"/>
</dbReference>
<comment type="caution">
    <text evidence="2">The sequence shown here is derived from an EMBL/GenBank/DDBJ whole genome shotgun (WGS) entry which is preliminary data.</text>
</comment>
<name>X1KHD2_9ZZZZ</name>
<reference evidence="2" key="1">
    <citation type="journal article" date="2014" name="Front. Microbiol.">
        <title>High frequency of phylogenetically diverse reductive dehalogenase-homologous genes in deep subseafloor sedimentary metagenomes.</title>
        <authorList>
            <person name="Kawai M."/>
            <person name="Futagami T."/>
            <person name="Toyoda A."/>
            <person name="Takaki Y."/>
            <person name="Nishi S."/>
            <person name="Hori S."/>
            <person name="Arai W."/>
            <person name="Tsubouchi T."/>
            <person name="Morono Y."/>
            <person name="Uchiyama I."/>
            <person name="Ito T."/>
            <person name="Fujiyama A."/>
            <person name="Inagaki F."/>
            <person name="Takami H."/>
        </authorList>
    </citation>
    <scope>NUCLEOTIDE SEQUENCE</scope>
    <source>
        <strain evidence="2">Expedition CK06-06</strain>
    </source>
</reference>
<evidence type="ECO:0000313" key="2">
    <source>
        <dbReference type="EMBL" id="GAI06098.1"/>
    </source>
</evidence>
<keyword evidence="1" id="KW-0472">Membrane</keyword>
<sequence>MPTEAETIKRLRNIYRIINGASAITLVGLIVTFVMMNGQLILGNLLKSKRVPSLSLPEIIIVFILDLIFLVIILLVITVVVLIIESFEHPVSAAKEAGAGTLELIKLGAKLIWGKVTSFFGF</sequence>
<proteinExistence type="predicted"/>